<protein>
    <recommendedName>
        <fullName evidence="5">GRF-type domain-containing protein</fullName>
    </recommendedName>
</protein>
<proteinExistence type="predicted"/>
<reference evidence="6" key="1">
    <citation type="submission" date="2005-01" db="EMBL/GenBank/DDBJ databases">
        <authorList>
            <person name="Town C.D."/>
        </authorList>
    </citation>
    <scope>NUCLEOTIDE SEQUENCE</scope>
</reference>
<keyword evidence="2 4" id="KW-0863">Zinc-finger</keyword>
<keyword evidence="1" id="KW-0479">Metal-binding</keyword>
<evidence type="ECO:0000259" key="5">
    <source>
        <dbReference type="PROSITE" id="PS51999"/>
    </source>
</evidence>
<dbReference type="PROSITE" id="PS51999">
    <property type="entry name" value="ZF_GRF"/>
    <property type="match status" value="1"/>
</dbReference>
<dbReference type="GO" id="GO:0008270">
    <property type="term" value="F:zinc ion binding"/>
    <property type="evidence" value="ECO:0007669"/>
    <property type="project" value="UniProtKB-KW"/>
</dbReference>
<organism evidence="6">
    <name type="scientific">Medicago truncatula</name>
    <name type="common">Barrel medic</name>
    <name type="synonym">Medicago tribuloides</name>
    <dbReference type="NCBI Taxonomy" id="3880"/>
    <lineage>
        <taxon>Eukaryota</taxon>
        <taxon>Viridiplantae</taxon>
        <taxon>Streptophyta</taxon>
        <taxon>Embryophyta</taxon>
        <taxon>Tracheophyta</taxon>
        <taxon>Spermatophyta</taxon>
        <taxon>Magnoliopsida</taxon>
        <taxon>eudicotyledons</taxon>
        <taxon>Gunneridae</taxon>
        <taxon>Pentapetalae</taxon>
        <taxon>rosids</taxon>
        <taxon>fabids</taxon>
        <taxon>Fabales</taxon>
        <taxon>Fabaceae</taxon>
        <taxon>Papilionoideae</taxon>
        <taxon>50 kb inversion clade</taxon>
        <taxon>NPAAA clade</taxon>
        <taxon>Hologalegina</taxon>
        <taxon>IRL clade</taxon>
        <taxon>Trifolieae</taxon>
        <taxon>Medicago</taxon>
    </lineage>
</organism>
<dbReference type="EMBL" id="AC155889">
    <property type="protein sequence ID" value="ABN08290.1"/>
    <property type="molecule type" value="Genomic_DNA"/>
</dbReference>
<evidence type="ECO:0000256" key="4">
    <source>
        <dbReference type="PROSITE-ProRule" id="PRU01343"/>
    </source>
</evidence>
<keyword evidence="3" id="KW-0862">Zinc</keyword>
<reference evidence="6" key="2">
    <citation type="submission" date="2007-03" db="EMBL/GenBank/DDBJ databases">
        <authorList>
            <consortium name="The International Medicago Genome Annotation Group"/>
        </authorList>
    </citation>
    <scope>NUCLEOTIDE SEQUENCE</scope>
</reference>
<dbReference type="InterPro" id="IPR010666">
    <property type="entry name" value="Znf_GRF"/>
</dbReference>
<evidence type="ECO:0000256" key="3">
    <source>
        <dbReference type="ARBA" id="ARBA00022833"/>
    </source>
</evidence>
<evidence type="ECO:0000313" key="6">
    <source>
        <dbReference type="EMBL" id="ABN08290.1"/>
    </source>
</evidence>
<gene>
    <name evidence="6" type="ORF">MtrDRAFT_AC155889g38v2</name>
</gene>
<evidence type="ECO:0000256" key="1">
    <source>
        <dbReference type="ARBA" id="ARBA00022723"/>
    </source>
</evidence>
<accession>A2Q3U0</accession>
<name>A2Q3U0_MEDTR</name>
<sequence length="157" mass="17957">MPCRKRLVFVGILPRRVIYFYLEGTPVQGTHMVLQCTVVNSKTSSGMLPTCHCGLPIVIYIANTRQNKGRRFLKCCNWMKNNTCDLLIWDDLLAAGTRPMVAVTSKMSIVGSREVSFRRDVESKEKKSNCAIVMQGVYELKKDKWKKNLLVEKKKVE</sequence>
<feature type="domain" description="GRF-type" evidence="5">
    <location>
        <begin position="51"/>
        <end position="93"/>
    </location>
</feature>
<dbReference type="AlphaFoldDB" id="A2Q3U0"/>
<evidence type="ECO:0000256" key="2">
    <source>
        <dbReference type="ARBA" id="ARBA00022771"/>
    </source>
</evidence>